<gene>
    <name evidence="1" type="ORF">PRECH8_18610</name>
</gene>
<dbReference type="AlphaFoldDB" id="A0A916QDL5"/>
<keyword evidence="2" id="KW-1185">Reference proteome</keyword>
<organism evidence="1 2">
    <name type="scientific">Insulibacter thermoxylanivorax</name>
    <dbReference type="NCBI Taxonomy" id="2749268"/>
    <lineage>
        <taxon>Bacteria</taxon>
        <taxon>Bacillati</taxon>
        <taxon>Bacillota</taxon>
        <taxon>Bacilli</taxon>
        <taxon>Bacillales</taxon>
        <taxon>Paenibacillaceae</taxon>
        <taxon>Insulibacter</taxon>
    </lineage>
</organism>
<sequence>MLGLKGCRAPSLVIQAMKADGKRRWVDAGCEDAESFTIQYATRSSRGSCKPGCWLRNVLKEVH</sequence>
<accession>A0A916QDL5</accession>
<comment type="caution">
    <text evidence="1">The sequence shown here is derived from an EMBL/GenBank/DDBJ whole genome shotgun (WGS) entry which is preliminary data.</text>
</comment>
<reference evidence="1" key="1">
    <citation type="submission" date="2020-08" db="EMBL/GenBank/DDBJ databases">
        <authorList>
            <person name="Uke A."/>
            <person name="Chhe C."/>
            <person name="Baramee S."/>
            <person name="Kosugi A."/>
        </authorList>
    </citation>
    <scope>NUCLEOTIDE SEQUENCE</scope>
    <source>
        <strain evidence="1">DA-C8</strain>
    </source>
</reference>
<evidence type="ECO:0000313" key="1">
    <source>
        <dbReference type="EMBL" id="GFR38565.1"/>
    </source>
</evidence>
<proteinExistence type="predicted"/>
<reference evidence="1" key="2">
    <citation type="journal article" date="2021" name="Data Brief">
        <title>Draft genome sequence data of the facultative, thermophilic, xylanolytic bacterium Paenibacillus sp. strain DA-C8.</title>
        <authorList>
            <person name="Chhe C."/>
            <person name="Uke A."/>
            <person name="Baramee S."/>
            <person name="Ungkulpasvich U."/>
            <person name="Tachaapaikoon C."/>
            <person name="Pason P."/>
            <person name="Waeonukul R."/>
            <person name="Ratanakhanokchai K."/>
            <person name="Kosugi A."/>
        </authorList>
    </citation>
    <scope>NUCLEOTIDE SEQUENCE</scope>
    <source>
        <strain evidence="1">DA-C8</strain>
    </source>
</reference>
<dbReference type="EMBL" id="BMAQ01000021">
    <property type="protein sequence ID" value="GFR38565.1"/>
    <property type="molecule type" value="Genomic_DNA"/>
</dbReference>
<dbReference type="Proteomes" id="UP000654993">
    <property type="component" value="Unassembled WGS sequence"/>
</dbReference>
<protein>
    <submittedName>
        <fullName evidence="1">Uncharacterized protein</fullName>
    </submittedName>
</protein>
<name>A0A916QDL5_9BACL</name>
<evidence type="ECO:0000313" key="2">
    <source>
        <dbReference type="Proteomes" id="UP000654993"/>
    </source>
</evidence>